<dbReference type="Pfam" id="PF05347">
    <property type="entry name" value="Complex1_LYR"/>
    <property type="match status" value="1"/>
</dbReference>
<sequence>MSSKLVKTPLGLYKHLLRQLALLPEPMRPHYKHRIRQEYHSYSDETDTDRVEEIIQQTIKDAEWVVNKYKTSS</sequence>
<comment type="similarity">
    <text evidence="1">Belongs to the complex I LYR family. LYRM9 subfamily.</text>
</comment>
<organism evidence="4">
    <name type="scientific">Amphimedon queenslandica</name>
    <name type="common">Sponge</name>
    <dbReference type="NCBI Taxonomy" id="400682"/>
    <lineage>
        <taxon>Eukaryota</taxon>
        <taxon>Metazoa</taxon>
        <taxon>Porifera</taxon>
        <taxon>Demospongiae</taxon>
        <taxon>Heteroscleromorpha</taxon>
        <taxon>Haplosclerida</taxon>
        <taxon>Niphatidae</taxon>
        <taxon>Amphimedon</taxon>
    </lineage>
</organism>
<dbReference type="AlphaFoldDB" id="A0A1X7V9B3"/>
<dbReference type="CDD" id="cd20269">
    <property type="entry name" value="Complex1_LYR_LYRM9"/>
    <property type="match status" value="1"/>
</dbReference>
<accession>A0A1X7V9B3</accession>
<dbReference type="EnsemblMetazoa" id="Aqu2.1.36586_001">
    <property type="protein sequence ID" value="Aqu2.1.36586_001"/>
    <property type="gene ID" value="Aqu2.1.36586"/>
</dbReference>
<dbReference type="InParanoid" id="A0A1X7V9B3"/>
<evidence type="ECO:0000256" key="2">
    <source>
        <dbReference type="ARBA" id="ARBA00026234"/>
    </source>
</evidence>
<dbReference type="PANTHER" id="PTHR47061">
    <property type="entry name" value="LYR MOTIF-CONTAINING PROTEIN 9"/>
    <property type="match status" value="1"/>
</dbReference>
<proteinExistence type="inferred from homology"/>
<dbReference type="PANTHER" id="PTHR47061:SF1">
    <property type="entry name" value="LYR MOTIF-CONTAINING PROTEIN 9"/>
    <property type="match status" value="1"/>
</dbReference>
<dbReference type="InterPro" id="IPR045291">
    <property type="entry name" value="Complex1_LYR_LYRM9"/>
</dbReference>
<evidence type="ECO:0000259" key="3">
    <source>
        <dbReference type="Pfam" id="PF05347"/>
    </source>
</evidence>
<dbReference type="InterPro" id="IPR008011">
    <property type="entry name" value="Complex1_LYR_dom"/>
</dbReference>
<protein>
    <recommendedName>
        <fullName evidence="2">LYR motif-containing protein 9</fullName>
    </recommendedName>
</protein>
<dbReference type="InterPro" id="IPR052151">
    <property type="entry name" value="Complex_I_LYR"/>
</dbReference>
<name>A0A1X7V9B3_AMPQE</name>
<feature type="domain" description="Complex 1 LYR protein" evidence="3">
    <location>
        <begin position="8"/>
        <end position="63"/>
    </location>
</feature>
<dbReference type="OMA" id="HYKHHVR"/>
<evidence type="ECO:0000256" key="1">
    <source>
        <dbReference type="ARBA" id="ARBA00025757"/>
    </source>
</evidence>
<evidence type="ECO:0000313" key="4">
    <source>
        <dbReference type="EnsemblMetazoa" id="Aqu2.1.36586_001"/>
    </source>
</evidence>
<dbReference type="eggNOG" id="ENOG502S9QI">
    <property type="taxonomic scope" value="Eukaryota"/>
</dbReference>
<dbReference type="STRING" id="400682.A0A1X7V9B3"/>
<reference evidence="4" key="1">
    <citation type="submission" date="2017-05" db="UniProtKB">
        <authorList>
            <consortium name="EnsemblMetazoa"/>
        </authorList>
    </citation>
    <scope>IDENTIFICATION</scope>
</reference>